<dbReference type="STRING" id="145854.GA0074692_6529"/>
<reference evidence="3" key="1">
    <citation type="submission" date="2016-06" db="EMBL/GenBank/DDBJ databases">
        <authorList>
            <person name="Varghese N."/>
            <person name="Submissions Spin"/>
        </authorList>
    </citation>
    <scope>NUCLEOTIDE SEQUENCE [LARGE SCALE GENOMIC DNA]</scope>
    <source>
        <strain evidence="3">DSM 43817</strain>
    </source>
</reference>
<keyword evidence="3" id="KW-1185">Reference proteome</keyword>
<dbReference type="InterPro" id="IPR042099">
    <property type="entry name" value="ANL_N_sf"/>
</dbReference>
<evidence type="ECO:0000259" key="1">
    <source>
        <dbReference type="Pfam" id="PF00501"/>
    </source>
</evidence>
<name>A0A1C6TJC2_9ACTN</name>
<accession>A0A1C6TJC2</accession>
<evidence type="ECO:0000313" key="2">
    <source>
        <dbReference type="EMBL" id="SCL41851.1"/>
    </source>
</evidence>
<dbReference type="SUPFAM" id="SSF56801">
    <property type="entry name" value="Acetyl-CoA synthetase-like"/>
    <property type="match status" value="1"/>
</dbReference>
<protein>
    <submittedName>
        <fullName evidence="2">Phenylacetate-CoA ligase</fullName>
    </submittedName>
</protein>
<proteinExistence type="predicted"/>
<dbReference type="Proteomes" id="UP000198959">
    <property type="component" value="Unassembled WGS sequence"/>
</dbReference>
<sequence length="438" mass="48361">MNELSPDLPQLGQWHGPEDLQRLQEKQLSQTVTWAARSPFYRERLNSAALPATAADLAGLPLTTKQDLRDNYPFGMLAVPKARLATYHESSGTAGKPTPSYYTAEDWTDLAERFARKWIGMSAEDVFLVRTPYALLLTGHLAHAAGRLRGATVVPGDNRSLAMPYARVVRVMHDLEVTLTWSVPTECLIWAAAATAAGHRPDADFPALRALFVGGEPLTDARRRRISRLWGVPVIEEYGSTETGSLAGECQYGRMHLWADRALFEVYDPQTGTVSAEGDGQLVVTPLFREAMPLLRYNLEDDVSVSYDDCDCGWKLPTVRVLGRAAFGYRVGNATITQHRLEEIVFSLPESHGVVFWRAKAEPTTLRIEIEVAEEHRAAAQAELTASVRAAFGVDSEVVGLAPGTLVPREALTNMPDVVKPRSLFGPDEDWGKALLYY</sequence>
<evidence type="ECO:0000313" key="3">
    <source>
        <dbReference type="Proteomes" id="UP000198959"/>
    </source>
</evidence>
<dbReference type="GO" id="GO:0016874">
    <property type="term" value="F:ligase activity"/>
    <property type="evidence" value="ECO:0007669"/>
    <property type="project" value="UniProtKB-KW"/>
</dbReference>
<dbReference type="OrthoDB" id="580775at2"/>
<keyword evidence="2" id="KW-0436">Ligase</keyword>
<dbReference type="EMBL" id="FMHW01000002">
    <property type="protein sequence ID" value="SCL41851.1"/>
    <property type="molecule type" value="Genomic_DNA"/>
</dbReference>
<dbReference type="InterPro" id="IPR000873">
    <property type="entry name" value="AMP-dep_synth/lig_dom"/>
</dbReference>
<dbReference type="Pfam" id="PF00501">
    <property type="entry name" value="AMP-binding"/>
    <property type="match status" value="1"/>
</dbReference>
<dbReference type="AlphaFoldDB" id="A0A1C6TJC2"/>
<dbReference type="PANTHER" id="PTHR43845">
    <property type="entry name" value="BLR5969 PROTEIN"/>
    <property type="match status" value="1"/>
</dbReference>
<gene>
    <name evidence="2" type="ORF">GA0074692_6529</name>
</gene>
<feature type="domain" description="AMP-dependent synthetase/ligase" evidence="1">
    <location>
        <begin position="80"/>
        <end position="250"/>
    </location>
</feature>
<dbReference type="Gene3D" id="3.40.50.12780">
    <property type="entry name" value="N-terminal domain of ligase-like"/>
    <property type="match status" value="1"/>
</dbReference>
<dbReference type="RefSeq" id="WP_091651736.1">
    <property type="nucleotide sequence ID" value="NZ_FMHW01000002.1"/>
</dbReference>
<organism evidence="2 3">
    <name type="scientific">Micromonospora pallida</name>
    <dbReference type="NCBI Taxonomy" id="145854"/>
    <lineage>
        <taxon>Bacteria</taxon>
        <taxon>Bacillati</taxon>
        <taxon>Actinomycetota</taxon>
        <taxon>Actinomycetes</taxon>
        <taxon>Micromonosporales</taxon>
        <taxon>Micromonosporaceae</taxon>
        <taxon>Micromonospora</taxon>
    </lineage>
</organism>
<dbReference type="PANTHER" id="PTHR43845:SF1">
    <property type="entry name" value="BLR5969 PROTEIN"/>
    <property type="match status" value="1"/>
</dbReference>